<dbReference type="InterPro" id="IPR002810">
    <property type="entry name" value="NfeD-like_C"/>
</dbReference>
<dbReference type="InterPro" id="IPR012340">
    <property type="entry name" value="NA-bd_OB-fold"/>
</dbReference>
<gene>
    <name evidence="7" type="ORF">SAMN05660429_00894</name>
</gene>
<dbReference type="AlphaFoldDB" id="A0A1I0B1M1"/>
<evidence type="ECO:0000256" key="1">
    <source>
        <dbReference type="ARBA" id="ARBA00004141"/>
    </source>
</evidence>
<organism evidence="7 8">
    <name type="scientific">Thalassotalea agarivorans</name>
    <name type="common">Thalassomonas agarivorans</name>
    <dbReference type="NCBI Taxonomy" id="349064"/>
    <lineage>
        <taxon>Bacteria</taxon>
        <taxon>Pseudomonadati</taxon>
        <taxon>Pseudomonadota</taxon>
        <taxon>Gammaproteobacteria</taxon>
        <taxon>Alteromonadales</taxon>
        <taxon>Colwelliaceae</taxon>
        <taxon>Thalassotalea</taxon>
    </lineage>
</organism>
<dbReference type="GO" id="GO:0005886">
    <property type="term" value="C:plasma membrane"/>
    <property type="evidence" value="ECO:0007669"/>
    <property type="project" value="TreeGrafter"/>
</dbReference>
<keyword evidence="3 5" id="KW-1133">Transmembrane helix</keyword>
<dbReference type="Proteomes" id="UP000199308">
    <property type="component" value="Unassembled WGS sequence"/>
</dbReference>
<keyword evidence="4 5" id="KW-0472">Membrane</keyword>
<evidence type="ECO:0000259" key="6">
    <source>
        <dbReference type="Pfam" id="PF01957"/>
    </source>
</evidence>
<evidence type="ECO:0000256" key="4">
    <source>
        <dbReference type="ARBA" id="ARBA00023136"/>
    </source>
</evidence>
<keyword evidence="2 5" id="KW-0812">Transmembrane</keyword>
<evidence type="ECO:0000313" key="7">
    <source>
        <dbReference type="EMBL" id="SET00633.1"/>
    </source>
</evidence>
<dbReference type="PANTHER" id="PTHR33507">
    <property type="entry name" value="INNER MEMBRANE PROTEIN YBBJ"/>
    <property type="match status" value="1"/>
</dbReference>
<sequence>MDFSDPVTIWVTLGIVLMLAEIVLPGGIVFFIGLSALLTGGAWFVGLVDTWVYSLVTFFILTMVLILAFRNVSQSLFGGDQHIGNTDEDLDIYGKTATVIEPIGPGKQPGRIDFQGTQWPALSDGSEIPAGANVKIICHENISLLVELKQ</sequence>
<evidence type="ECO:0000256" key="2">
    <source>
        <dbReference type="ARBA" id="ARBA00022692"/>
    </source>
</evidence>
<dbReference type="RefSeq" id="WP_093328006.1">
    <property type="nucleotide sequence ID" value="NZ_AP027363.1"/>
</dbReference>
<dbReference type="Gene3D" id="2.40.50.140">
    <property type="entry name" value="Nucleic acid-binding proteins"/>
    <property type="match status" value="1"/>
</dbReference>
<dbReference type="EMBL" id="FOHK01000003">
    <property type="protein sequence ID" value="SET00633.1"/>
    <property type="molecule type" value="Genomic_DNA"/>
</dbReference>
<feature type="domain" description="NfeD-like C-terminal" evidence="6">
    <location>
        <begin position="93"/>
        <end position="147"/>
    </location>
</feature>
<evidence type="ECO:0000256" key="3">
    <source>
        <dbReference type="ARBA" id="ARBA00022989"/>
    </source>
</evidence>
<reference evidence="7 8" key="1">
    <citation type="submission" date="2016-10" db="EMBL/GenBank/DDBJ databases">
        <authorList>
            <person name="de Groot N.N."/>
        </authorList>
    </citation>
    <scope>NUCLEOTIDE SEQUENCE [LARGE SCALE GENOMIC DNA]</scope>
    <source>
        <strain evidence="7 8">DSM 19706</strain>
    </source>
</reference>
<dbReference type="InterPro" id="IPR052165">
    <property type="entry name" value="Membrane_assoc_protease"/>
</dbReference>
<feature type="transmembrane region" description="Helical" evidence="5">
    <location>
        <begin position="7"/>
        <end position="38"/>
    </location>
</feature>
<comment type="subcellular location">
    <subcellularLocation>
        <location evidence="1">Membrane</location>
        <topology evidence="1">Multi-pass membrane protein</topology>
    </subcellularLocation>
</comment>
<dbReference type="PANTHER" id="PTHR33507:SF3">
    <property type="entry name" value="INNER MEMBRANE PROTEIN YBBJ"/>
    <property type="match status" value="1"/>
</dbReference>
<evidence type="ECO:0000256" key="5">
    <source>
        <dbReference type="SAM" id="Phobius"/>
    </source>
</evidence>
<accession>A0A1I0B1M1</accession>
<feature type="transmembrane region" description="Helical" evidence="5">
    <location>
        <begin position="50"/>
        <end position="69"/>
    </location>
</feature>
<evidence type="ECO:0000313" key="8">
    <source>
        <dbReference type="Proteomes" id="UP000199308"/>
    </source>
</evidence>
<dbReference type="Pfam" id="PF01957">
    <property type="entry name" value="NfeD"/>
    <property type="match status" value="1"/>
</dbReference>
<protein>
    <recommendedName>
        <fullName evidence="6">NfeD-like C-terminal domain-containing protein</fullName>
    </recommendedName>
</protein>
<proteinExistence type="predicted"/>
<dbReference type="OrthoDB" id="338089at2"/>
<keyword evidence="8" id="KW-1185">Reference proteome</keyword>
<name>A0A1I0B1M1_THASX</name>
<dbReference type="STRING" id="349064.SAMN05660429_00894"/>